<dbReference type="InterPro" id="IPR001851">
    <property type="entry name" value="ABC_transp_permease"/>
</dbReference>
<evidence type="ECO:0000256" key="10">
    <source>
        <dbReference type="ARBA" id="ARBA00035686"/>
    </source>
</evidence>
<feature type="transmembrane region" description="Helical" evidence="11">
    <location>
        <begin position="29"/>
        <end position="51"/>
    </location>
</feature>
<name>A0A9Q8YEF3_ENSAD</name>
<keyword evidence="8 11" id="KW-0472">Membrane</keyword>
<evidence type="ECO:0000256" key="11">
    <source>
        <dbReference type="SAM" id="Phobius"/>
    </source>
</evidence>
<feature type="transmembrane region" description="Helical" evidence="11">
    <location>
        <begin position="313"/>
        <end position="339"/>
    </location>
</feature>
<feature type="transmembrane region" description="Helical" evidence="11">
    <location>
        <begin position="58"/>
        <end position="77"/>
    </location>
</feature>
<feature type="transmembrane region" description="Helical" evidence="11">
    <location>
        <begin position="346"/>
        <end position="371"/>
    </location>
</feature>
<evidence type="ECO:0000256" key="2">
    <source>
        <dbReference type="ARBA" id="ARBA00022448"/>
    </source>
</evidence>
<feature type="transmembrane region" description="Helical" evidence="11">
    <location>
        <begin position="196"/>
        <end position="213"/>
    </location>
</feature>
<dbReference type="PANTHER" id="PTHR32196">
    <property type="entry name" value="ABC TRANSPORTER PERMEASE PROTEIN YPHD-RELATED-RELATED"/>
    <property type="match status" value="1"/>
</dbReference>
<dbReference type="GO" id="GO:0022857">
    <property type="term" value="F:transmembrane transporter activity"/>
    <property type="evidence" value="ECO:0007669"/>
    <property type="project" value="InterPro"/>
</dbReference>
<evidence type="ECO:0000313" key="12">
    <source>
        <dbReference type="EMBL" id="USJ27735.1"/>
    </source>
</evidence>
<sequence length="381" mass="39889">MAMVGVLALIWLCANILTGGVFLSPRNLFNLSLQVSVVAIMASGMILVIVTRHIDLSVGSQVGFLGVLGGLVQSVWFPDSIHAWWLACLVMLGGGVLIGLIQGALVAYARIPSFVVTLGGLLFLRNAAYELNDGTTIAPLSETFQILGGGQNGVLGGPMSWIFAFLVAAIVMGSLVRKHRRKRLLGIQKPLQIADYFSAAAWCACAFGFVAIMNSYNKPGTDEPMGLAFPVLILIGVTAAMTLIAKRHRFGRHVFAVGGDPQSARLTGINTQRVVLKVFALMGLLSGLASIVLTARLNAAASGAGTMMELYVIAAAVIGGTSLAGGAGTILGGCVGALIMQSLQSAMVLLGIPSPTQSMVLAGVLVLAVWIDTMWRERRPS</sequence>
<accession>A0A9Q8YEF3</accession>
<reference evidence="12" key="1">
    <citation type="submission" date="2022-06" db="EMBL/GenBank/DDBJ databases">
        <title>Physiological and biochemical characterization and genomic elucidation of a strain of the genus Ensifer adhaerens M8 that combines arsenic oxidation and chromium reduction.</title>
        <authorList>
            <person name="Li X."/>
            <person name="Yu c."/>
        </authorList>
    </citation>
    <scope>NUCLEOTIDE SEQUENCE</scope>
    <source>
        <strain evidence="12">M8</strain>
        <plasmid evidence="12">pB</plasmid>
    </source>
</reference>
<feature type="transmembrane region" description="Helical" evidence="11">
    <location>
        <begin position="225"/>
        <end position="245"/>
    </location>
</feature>
<dbReference type="Pfam" id="PF02653">
    <property type="entry name" value="BPD_transp_2"/>
    <property type="match status" value="1"/>
</dbReference>
<evidence type="ECO:0000256" key="6">
    <source>
        <dbReference type="ARBA" id="ARBA00022692"/>
    </source>
</evidence>
<evidence type="ECO:0000256" key="9">
    <source>
        <dbReference type="ARBA" id="ARBA00035611"/>
    </source>
</evidence>
<feature type="transmembrane region" description="Helical" evidence="11">
    <location>
        <begin position="159"/>
        <end position="176"/>
    </location>
</feature>
<feature type="transmembrane region" description="Helical" evidence="11">
    <location>
        <begin position="83"/>
        <end position="100"/>
    </location>
</feature>
<evidence type="ECO:0000256" key="7">
    <source>
        <dbReference type="ARBA" id="ARBA00022989"/>
    </source>
</evidence>
<comment type="function">
    <text evidence="9">Part of the binding-protein-dependent transport system for D-xylose. Probably responsible for the translocation of the substrate across the membrane.</text>
</comment>
<protein>
    <recommendedName>
        <fullName evidence="10">Xylose transport system permease protein XylH</fullName>
    </recommendedName>
</protein>
<dbReference type="EMBL" id="CP098809">
    <property type="protein sequence ID" value="USJ27735.1"/>
    <property type="molecule type" value="Genomic_DNA"/>
</dbReference>
<evidence type="ECO:0000313" key="13">
    <source>
        <dbReference type="Proteomes" id="UP001055460"/>
    </source>
</evidence>
<evidence type="ECO:0000256" key="4">
    <source>
        <dbReference type="ARBA" id="ARBA00022519"/>
    </source>
</evidence>
<feature type="transmembrane region" description="Helical" evidence="11">
    <location>
        <begin position="274"/>
        <end position="293"/>
    </location>
</feature>
<keyword evidence="7 11" id="KW-1133">Transmembrane helix</keyword>
<keyword evidence="4" id="KW-0997">Cell inner membrane</keyword>
<evidence type="ECO:0000256" key="3">
    <source>
        <dbReference type="ARBA" id="ARBA00022475"/>
    </source>
</evidence>
<dbReference type="AlphaFoldDB" id="A0A9Q8YEF3"/>
<organism evidence="12 13">
    <name type="scientific">Ensifer adhaerens</name>
    <name type="common">Sinorhizobium morelense</name>
    <dbReference type="NCBI Taxonomy" id="106592"/>
    <lineage>
        <taxon>Bacteria</taxon>
        <taxon>Pseudomonadati</taxon>
        <taxon>Pseudomonadota</taxon>
        <taxon>Alphaproteobacteria</taxon>
        <taxon>Hyphomicrobiales</taxon>
        <taxon>Rhizobiaceae</taxon>
        <taxon>Sinorhizobium/Ensifer group</taxon>
        <taxon>Ensifer</taxon>
    </lineage>
</organism>
<evidence type="ECO:0000256" key="5">
    <source>
        <dbReference type="ARBA" id="ARBA00022597"/>
    </source>
</evidence>
<dbReference type="GO" id="GO:0005886">
    <property type="term" value="C:plasma membrane"/>
    <property type="evidence" value="ECO:0007669"/>
    <property type="project" value="UniProtKB-SubCell"/>
</dbReference>
<dbReference type="CDD" id="cd06579">
    <property type="entry name" value="TM_PBP1_transp_AraH_like"/>
    <property type="match status" value="1"/>
</dbReference>
<keyword evidence="5" id="KW-0762">Sugar transport</keyword>
<dbReference type="PANTHER" id="PTHR32196:SF32">
    <property type="entry name" value="XYLOSE TRANSPORT SYSTEM PERMEASE PROTEIN XYLH"/>
    <property type="match status" value="1"/>
</dbReference>
<geneLocation type="plasmid" evidence="12 13">
    <name>pB</name>
</geneLocation>
<keyword evidence="6 11" id="KW-0812">Transmembrane</keyword>
<proteinExistence type="predicted"/>
<dbReference type="Proteomes" id="UP001055460">
    <property type="component" value="Plasmid pB"/>
</dbReference>
<evidence type="ECO:0000256" key="1">
    <source>
        <dbReference type="ARBA" id="ARBA00004651"/>
    </source>
</evidence>
<comment type="subcellular location">
    <subcellularLocation>
        <location evidence="1">Cell membrane</location>
        <topology evidence="1">Multi-pass membrane protein</topology>
    </subcellularLocation>
</comment>
<gene>
    <name evidence="12" type="ORF">NE863_27940</name>
</gene>
<keyword evidence="2" id="KW-0813">Transport</keyword>
<keyword evidence="3" id="KW-1003">Cell membrane</keyword>
<keyword evidence="12" id="KW-0614">Plasmid</keyword>
<evidence type="ECO:0000256" key="8">
    <source>
        <dbReference type="ARBA" id="ARBA00023136"/>
    </source>
</evidence>